<dbReference type="AlphaFoldDB" id="J3NH40"/>
<name>J3NH40_GAET3</name>
<dbReference type="HOGENOM" id="CLU_1865225_0_0_1"/>
<dbReference type="Proteomes" id="UP000006039">
    <property type="component" value="Unassembled WGS sequence"/>
</dbReference>
<gene>
    <name evidence="3" type="primary">20341036</name>
    <name evidence="2" type="ORF">GGTG_00578</name>
</gene>
<feature type="compositionally biased region" description="Basic and acidic residues" evidence="1">
    <location>
        <begin position="56"/>
        <end position="70"/>
    </location>
</feature>
<dbReference type="EMBL" id="GL385395">
    <property type="protein sequence ID" value="EJT80583.1"/>
    <property type="molecule type" value="Genomic_DNA"/>
</dbReference>
<evidence type="ECO:0000313" key="4">
    <source>
        <dbReference type="Proteomes" id="UP000006039"/>
    </source>
</evidence>
<evidence type="ECO:0000256" key="1">
    <source>
        <dbReference type="SAM" id="MobiDB-lite"/>
    </source>
</evidence>
<reference evidence="4" key="1">
    <citation type="submission" date="2010-07" db="EMBL/GenBank/DDBJ databases">
        <title>The genome sequence of Gaeumannomyces graminis var. tritici strain R3-111a-1.</title>
        <authorList>
            <consortium name="The Broad Institute Genome Sequencing Platform"/>
            <person name="Ma L.-J."/>
            <person name="Dead R."/>
            <person name="Young S."/>
            <person name="Zeng Q."/>
            <person name="Koehrsen M."/>
            <person name="Alvarado L."/>
            <person name="Berlin A."/>
            <person name="Chapman S.B."/>
            <person name="Chen Z."/>
            <person name="Freedman E."/>
            <person name="Gellesch M."/>
            <person name="Goldberg J."/>
            <person name="Griggs A."/>
            <person name="Gujja S."/>
            <person name="Heilman E.R."/>
            <person name="Heiman D."/>
            <person name="Hepburn T."/>
            <person name="Howarth C."/>
            <person name="Jen D."/>
            <person name="Larson L."/>
            <person name="Mehta T."/>
            <person name="Neiman D."/>
            <person name="Pearson M."/>
            <person name="Roberts A."/>
            <person name="Saif S."/>
            <person name="Shea T."/>
            <person name="Shenoy N."/>
            <person name="Sisk P."/>
            <person name="Stolte C."/>
            <person name="Sykes S."/>
            <person name="Walk T."/>
            <person name="White J."/>
            <person name="Yandava C."/>
            <person name="Haas B."/>
            <person name="Nusbaum C."/>
            <person name="Birren B."/>
        </authorList>
    </citation>
    <scope>NUCLEOTIDE SEQUENCE [LARGE SCALE GENOMIC DNA]</scope>
    <source>
        <strain evidence="4">R3-111a-1</strain>
    </source>
</reference>
<reference evidence="2" key="2">
    <citation type="submission" date="2010-07" db="EMBL/GenBank/DDBJ databases">
        <authorList>
            <consortium name="The Broad Institute Genome Sequencing Platform"/>
            <consortium name="Broad Institute Genome Sequencing Center for Infectious Disease"/>
            <person name="Ma L.-J."/>
            <person name="Dead R."/>
            <person name="Young S."/>
            <person name="Zeng Q."/>
            <person name="Koehrsen M."/>
            <person name="Alvarado L."/>
            <person name="Berlin A."/>
            <person name="Chapman S.B."/>
            <person name="Chen Z."/>
            <person name="Freedman E."/>
            <person name="Gellesch M."/>
            <person name="Goldberg J."/>
            <person name="Griggs A."/>
            <person name="Gujja S."/>
            <person name="Heilman E.R."/>
            <person name="Heiman D."/>
            <person name="Hepburn T."/>
            <person name="Howarth C."/>
            <person name="Jen D."/>
            <person name="Larson L."/>
            <person name="Mehta T."/>
            <person name="Neiman D."/>
            <person name="Pearson M."/>
            <person name="Roberts A."/>
            <person name="Saif S."/>
            <person name="Shea T."/>
            <person name="Shenoy N."/>
            <person name="Sisk P."/>
            <person name="Stolte C."/>
            <person name="Sykes S."/>
            <person name="Walk T."/>
            <person name="White J."/>
            <person name="Yandava C."/>
            <person name="Haas B."/>
            <person name="Nusbaum C."/>
            <person name="Birren B."/>
        </authorList>
    </citation>
    <scope>NUCLEOTIDE SEQUENCE</scope>
    <source>
        <strain evidence="2">R3-111a-1</strain>
    </source>
</reference>
<reference evidence="3" key="5">
    <citation type="submission" date="2018-04" db="UniProtKB">
        <authorList>
            <consortium name="EnsemblFungi"/>
        </authorList>
    </citation>
    <scope>IDENTIFICATION</scope>
    <source>
        <strain evidence="3">R3-111a-1</strain>
    </source>
</reference>
<proteinExistence type="predicted"/>
<dbReference type="GeneID" id="20341036"/>
<sequence>MGQRREGRGEGGKKRERERARESNRPRDRGRKTTGPANQVNSRCASKQACQGDGGEPTRKQADDKMRSQVDEWAPGWRGDDGREKHARRPRLSSPPTTVLAVLARRGSLASRQCPASACPLLGSFVGCGPWCTREIT</sequence>
<reference evidence="2" key="3">
    <citation type="submission" date="2010-09" db="EMBL/GenBank/DDBJ databases">
        <title>Annotation of Gaeumannomyces graminis var. tritici R3-111a-1.</title>
        <authorList>
            <consortium name="The Broad Institute Genome Sequencing Platform"/>
            <person name="Ma L.-J."/>
            <person name="Dead R."/>
            <person name="Young S.K."/>
            <person name="Zeng Q."/>
            <person name="Gargeya S."/>
            <person name="Fitzgerald M."/>
            <person name="Haas B."/>
            <person name="Abouelleil A."/>
            <person name="Alvarado L."/>
            <person name="Arachchi H.M."/>
            <person name="Berlin A."/>
            <person name="Brown A."/>
            <person name="Chapman S.B."/>
            <person name="Chen Z."/>
            <person name="Dunbar C."/>
            <person name="Freedman E."/>
            <person name="Gearin G."/>
            <person name="Gellesch M."/>
            <person name="Goldberg J."/>
            <person name="Griggs A."/>
            <person name="Gujja S."/>
            <person name="Heiman D."/>
            <person name="Howarth C."/>
            <person name="Larson L."/>
            <person name="Lui A."/>
            <person name="MacDonald P.J.P."/>
            <person name="Mehta T."/>
            <person name="Montmayeur A."/>
            <person name="Murphy C."/>
            <person name="Neiman D."/>
            <person name="Pearson M."/>
            <person name="Priest M."/>
            <person name="Roberts A."/>
            <person name="Saif S."/>
            <person name="Shea T."/>
            <person name="Shenoy N."/>
            <person name="Sisk P."/>
            <person name="Stolte C."/>
            <person name="Sykes S."/>
            <person name="Yandava C."/>
            <person name="Wortman J."/>
            <person name="Nusbaum C."/>
            <person name="Birren B."/>
        </authorList>
    </citation>
    <scope>NUCLEOTIDE SEQUENCE</scope>
    <source>
        <strain evidence="2">R3-111a-1</strain>
    </source>
</reference>
<dbReference type="VEuPathDB" id="FungiDB:GGTG_00578"/>
<organism evidence="2">
    <name type="scientific">Gaeumannomyces tritici (strain R3-111a-1)</name>
    <name type="common">Wheat and barley take-all root rot fungus</name>
    <name type="synonym">Gaeumannomyces graminis var. tritici</name>
    <dbReference type="NCBI Taxonomy" id="644352"/>
    <lineage>
        <taxon>Eukaryota</taxon>
        <taxon>Fungi</taxon>
        <taxon>Dikarya</taxon>
        <taxon>Ascomycota</taxon>
        <taxon>Pezizomycotina</taxon>
        <taxon>Sordariomycetes</taxon>
        <taxon>Sordariomycetidae</taxon>
        <taxon>Magnaporthales</taxon>
        <taxon>Magnaporthaceae</taxon>
        <taxon>Gaeumannomyces</taxon>
    </lineage>
</organism>
<keyword evidence="4" id="KW-1185">Reference proteome</keyword>
<reference evidence="3" key="4">
    <citation type="journal article" date="2015" name="G3 (Bethesda)">
        <title>Genome sequences of three phytopathogenic species of the Magnaporthaceae family of fungi.</title>
        <authorList>
            <person name="Okagaki L.H."/>
            <person name="Nunes C.C."/>
            <person name="Sailsbery J."/>
            <person name="Clay B."/>
            <person name="Brown D."/>
            <person name="John T."/>
            <person name="Oh Y."/>
            <person name="Young N."/>
            <person name="Fitzgerald M."/>
            <person name="Haas B.J."/>
            <person name="Zeng Q."/>
            <person name="Young S."/>
            <person name="Adiconis X."/>
            <person name="Fan L."/>
            <person name="Levin J.Z."/>
            <person name="Mitchell T.K."/>
            <person name="Okubara P.A."/>
            <person name="Farman M.L."/>
            <person name="Kohn L.M."/>
            <person name="Birren B."/>
            <person name="Ma L.-J."/>
            <person name="Dean R.A."/>
        </authorList>
    </citation>
    <scope>NUCLEOTIDE SEQUENCE</scope>
    <source>
        <strain evidence="3">R3-111a-1</strain>
    </source>
</reference>
<dbReference type="EnsemblFungi" id="EJT80583">
    <property type="protein sequence ID" value="EJT80583"/>
    <property type="gene ID" value="GGTG_00578"/>
</dbReference>
<dbReference type="RefSeq" id="XP_009216592.1">
    <property type="nucleotide sequence ID" value="XM_009218328.1"/>
</dbReference>
<feature type="compositionally biased region" description="Basic and acidic residues" evidence="1">
    <location>
        <begin position="1"/>
        <end position="27"/>
    </location>
</feature>
<feature type="region of interest" description="Disordered" evidence="1">
    <location>
        <begin position="1"/>
        <end position="95"/>
    </location>
</feature>
<feature type="compositionally biased region" description="Polar residues" evidence="1">
    <location>
        <begin position="35"/>
        <end position="49"/>
    </location>
</feature>
<protein>
    <submittedName>
        <fullName evidence="2 3">Uncharacterized protein</fullName>
    </submittedName>
</protein>
<accession>J3NH40</accession>
<evidence type="ECO:0000313" key="2">
    <source>
        <dbReference type="EMBL" id="EJT80583.1"/>
    </source>
</evidence>
<evidence type="ECO:0000313" key="3">
    <source>
        <dbReference type="EnsemblFungi" id="EJT80583"/>
    </source>
</evidence>